<evidence type="ECO:0000256" key="1">
    <source>
        <dbReference type="SAM" id="MobiDB-lite"/>
    </source>
</evidence>
<accession>A0A6L3MNR9</accession>
<evidence type="ECO:0000313" key="2">
    <source>
        <dbReference type="EMBL" id="KAB0633657.1"/>
    </source>
</evidence>
<proteinExistence type="predicted"/>
<feature type="region of interest" description="Disordered" evidence="1">
    <location>
        <begin position="1"/>
        <end position="70"/>
    </location>
</feature>
<gene>
    <name evidence="2" type="ORF">F7R13_35165</name>
</gene>
<protein>
    <submittedName>
        <fullName evidence="2">LuxR family transcriptional regulator</fullName>
    </submittedName>
</protein>
<organism evidence="2 3">
    <name type="scientific">Burkholderia territorii</name>
    <dbReference type="NCBI Taxonomy" id="1503055"/>
    <lineage>
        <taxon>Bacteria</taxon>
        <taxon>Pseudomonadati</taxon>
        <taxon>Pseudomonadota</taxon>
        <taxon>Betaproteobacteria</taxon>
        <taxon>Burkholderiales</taxon>
        <taxon>Burkholderiaceae</taxon>
        <taxon>Burkholderia</taxon>
        <taxon>Burkholderia cepacia complex</taxon>
    </lineage>
</organism>
<sequence length="100" mass="10847">MRRLRSSRIGTHAIDRAAVLPHSSRGGLTRERGSADPVPHAHPGRWPARHRRTPTPAPMAHPPDRADAPPTELVLKTTAPRVPAQLLARARLSLAAPAFD</sequence>
<evidence type="ECO:0000313" key="3">
    <source>
        <dbReference type="Proteomes" id="UP000473571"/>
    </source>
</evidence>
<comment type="caution">
    <text evidence="2">The sequence shown here is derived from an EMBL/GenBank/DDBJ whole genome shotgun (WGS) entry which is preliminary data.</text>
</comment>
<reference evidence="2 3" key="1">
    <citation type="submission" date="2019-09" db="EMBL/GenBank/DDBJ databases">
        <title>Draft genome sequences of 48 bacterial type strains from the CCUG.</title>
        <authorList>
            <person name="Tunovic T."/>
            <person name="Pineiro-Iglesias B."/>
            <person name="Unosson C."/>
            <person name="Inganas E."/>
            <person name="Ohlen M."/>
            <person name="Cardew S."/>
            <person name="Jensie-Markopoulos S."/>
            <person name="Salva-Serra F."/>
            <person name="Jaen-Luchoro D."/>
            <person name="Karlsson R."/>
            <person name="Svensson-Stadler L."/>
            <person name="Chun J."/>
            <person name="Moore E."/>
        </authorList>
    </citation>
    <scope>NUCLEOTIDE SEQUENCE [LARGE SCALE GENOMIC DNA]</scope>
    <source>
        <strain evidence="2 3">CCUG 65687</strain>
    </source>
</reference>
<feature type="non-terminal residue" evidence="2">
    <location>
        <position position="100"/>
    </location>
</feature>
<dbReference type="Proteomes" id="UP000473571">
    <property type="component" value="Unassembled WGS sequence"/>
</dbReference>
<dbReference type="AlphaFoldDB" id="A0A6L3MNR9"/>
<name>A0A6L3MNR9_9BURK</name>
<dbReference type="EMBL" id="VZOL01001303">
    <property type="protein sequence ID" value="KAB0633657.1"/>
    <property type="molecule type" value="Genomic_DNA"/>
</dbReference>